<gene>
    <name evidence="6" type="ORF">BN940_10236</name>
</gene>
<dbReference type="PROSITE" id="PS51078">
    <property type="entry name" value="ICLR_ED"/>
    <property type="match status" value="1"/>
</dbReference>
<keyword evidence="2" id="KW-0238">DNA-binding</keyword>
<name>W8X3Z4_CASD6</name>
<dbReference type="InterPro" id="IPR029016">
    <property type="entry name" value="GAF-like_dom_sf"/>
</dbReference>
<dbReference type="SUPFAM" id="SSF55781">
    <property type="entry name" value="GAF domain-like"/>
    <property type="match status" value="1"/>
</dbReference>
<dbReference type="InterPro" id="IPR050707">
    <property type="entry name" value="HTH_MetabolicPath_Reg"/>
</dbReference>
<evidence type="ECO:0000256" key="1">
    <source>
        <dbReference type="ARBA" id="ARBA00023015"/>
    </source>
</evidence>
<dbReference type="Proteomes" id="UP000019805">
    <property type="component" value="Chromosome"/>
</dbReference>
<dbReference type="GO" id="GO:0045892">
    <property type="term" value="P:negative regulation of DNA-templated transcription"/>
    <property type="evidence" value="ECO:0007669"/>
    <property type="project" value="TreeGrafter"/>
</dbReference>
<dbReference type="KEGG" id="cdn:BN940_10236"/>
<evidence type="ECO:0000313" key="7">
    <source>
        <dbReference type="Proteomes" id="UP000019805"/>
    </source>
</evidence>
<dbReference type="PROSITE" id="PS51077">
    <property type="entry name" value="HTH_ICLR"/>
    <property type="match status" value="1"/>
</dbReference>
<dbReference type="InterPro" id="IPR005471">
    <property type="entry name" value="Tscrpt_reg_IclR_N"/>
</dbReference>
<dbReference type="InterPro" id="IPR036388">
    <property type="entry name" value="WH-like_DNA-bd_sf"/>
</dbReference>
<dbReference type="AlphaFoldDB" id="W8X3Z4"/>
<dbReference type="SUPFAM" id="SSF46785">
    <property type="entry name" value="Winged helix' DNA-binding domain"/>
    <property type="match status" value="1"/>
</dbReference>
<evidence type="ECO:0000256" key="3">
    <source>
        <dbReference type="ARBA" id="ARBA00023163"/>
    </source>
</evidence>
<accession>W8X3Z4</accession>
<organism evidence="6 7">
    <name type="scientific">Castellaniella defragrans (strain DSM 12143 / CCUG 39792 / 65Phen)</name>
    <name type="common">Alcaligenes defragrans</name>
    <dbReference type="NCBI Taxonomy" id="1437824"/>
    <lineage>
        <taxon>Bacteria</taxon>
        <taxon>Pseudomonadati</taxon>
        <taxon>Pseudomonadota</taxon>
        <taxon>Betaproteobacteria</taxon>
        <taxon>Burkholderiales</taxon>
        <taxon>Alcaligenaceae</taxon>
        <taxon>Castellaniella</taxon>
    </lineage>
</organism>
<feature type="domain" description="HTH iclR-type" evidence="4">
    <location>
        <begin position="26"/>
        <end position="86"/>
    </location>
</feature>
<dbReference type="PANTHER" id="PTHR30136:SF24">
    <property type="entry name" value="HTH-TYPE TRANSCRIPTIONAL REPRESSOR ALLR"/>
    <property type="match status" value="1"/>
</dbReference>
<keyword evidence="3" id="KW-0804">Transcription</keyword>
<evidence type="ECO:0000259" key="5">
    <source>
        <dbReference type="PROSITE" id="PS51078"/>
    </source>
</evidence>
<dbReference type="GO" id="GO:0003677">
    <property type="term" value="F:DNA binding"/>
    <property type="evidence" value="ECO:0007669"/>
    <property type="project" value="UniProtKB-KW"/>
</dbReference>
<feature type="domain" description="IclR-ED" evidence="5">
    <location>
        <begin position="87"/>
        <end position="269"/>
    </location>
</feature>
<dbReference type="SMART" id="SM00346">
    <property type="entry name" value="HTH_ICLR"/>
    <property type="match status" value="1"/>
</dbReference>
<evidence type="ECO:0000259" key="4">
    <source>
        <dbReference type="PROSITE" id="PS51077"/>
    </source>
</evidence>
<dbReference type="Gene3D" id="1.10.10.10">
    <property type="entry name" value="Winged helix-like DNA-binding domain superfamily/Winged helix DNA-binding domain"/>
    <property type="match status" value="1"/>
</dbReference>
<evidence type="ECO:0000256" key="2">
    <source>
        <dbReference type="ARBA" id="ARBA00023125"/>
    </source>
</evidence>
<protein>
    <submittedName>
        <fullName evidence="6">Transcriptional regulator, IclR family</fullName>
    </submittedName>
</protein>
<dbReference type="STRING" id="1437824.BN940_10236"/>
<keyword evidence="7" id="KW-1185">Reference proteome</keyword>
<proteinExistence type="predicted"/>
<dbReference type="EMBL" id="HG916765">
    <property type="protein sequence ID" value="CDM24507.1"/>
    <property type="molecule type" value="Genomic_DNA"/>
</dbReference>
<keyword evidence="1" id="KW-0805">Transcription regulation</keyword>
<dbReference type="Pfam" id="PF01614">
    <property type="entry name" value="IclR_C"/>
    <property type="match status" value="1"/>
</dbReference>
<dbReference type="Gene3D" id="3.30.450.40">
    <property type="match status" value="1"/>
</dbReference>
<dbReference type="GO" id="GO:0003700">
    <property type="term" value="F:DNA-binding transcription factor activity"/>
    <property type="evidence" value="ECO:0007669"/>
    <property type="project" value="TreeGrafter"/>
</dbReference>
<dbReference type="InterPro" id="IPR036390">
    <property type="entry name" value="WH_DNA-bd_sf"/>
</dbReference>
<dbReference type="PATRIC" id="fig|1437824.5.peg.2026"/>
<evidence type="ECO:0000313" key="6">
    <source>
        <dbReference type="EMBL" id="CDM24507.1"/>
    </source>
</evidence>
<dbReference type="PANTHER" id="PTHR30136">
    <property type="entry name" value="HELIX-TURN-HELIX TRANSCRIPTIONAL REGULATOR, ICLR FAMILY"/>
    <property type="match status" value="1"/>
</dbReference>
<dbReference type="InterPro" id="IPR014757">
    <property type="entry name" value="Tscrpt_reg_IclR_C"/>
</dbReference>
<dbReference type="Pfam" id="PF09339">
    <property type="entry name" value="HTH_IclR"/>
    <property type="match status" value="1"/>
</dbReference>
<dbReference type="eggNOG" id="COG1414">
    <property type="taxonomic scope" value="Bacteria"/>
</dbReference>
<dbReference type="HOGENOM" id="CLU_062618_4_4_4"/>
<reference evidence="6 7" key="1">
    <citation type="journal article" date="2014" name="BMC Microbiol.">
        <title>The oxygen-independent metabolism of cyclic monoterpenes in Castellaniella defragrans 65Phen.</title>
        <authorList>
            <person name="Petasch J."/>
            <person name="Disch E.M."/>
            <person name="Markert S."/>
            <person name="Becher D."/>
            <person name="Schweder T."/>
            <person name="Huttel B."/>
            <person name="Reinhardt R."/>
            <person name="Harder J."/>
        </authorList>
    </citation>
    <scope>NUCLEOTIDE SEQUENCE [LARGE SCALE GENOMIC DNA]</scope>
    <source>
        <strain evidence="6">65Phen</strain>
    </source>
</reference>
<sequence>MPPRFRRQPFPPRGPIRMQEDHAVAKGSAERVLHVLATLARLGRGATIAELMDLTGLAQSTLYRQLSLLRRWGFVIGRDNEFSPGPMCVPLAWGFDQSSFLTLESHERMEALSNLSGESIGLLMAVKHQIVCLDMVESRHPLRCSFVKGRMLPLCKGASAKALLAFMHVERRRAVLDQLQRDQLLDDAARADLEHQLERIRIQGYAVTNGEVDAGVWGASAPLFQHDGHAAVAVITLMAPSLRAQGQEERFIEMIVRGAAHISSRLQSL</sequence>